<dbReference type="STRING" id="3694.A0A3N7EFW2"/>
<comment type="similarity">
    <text evidence="1">Belongs to the STIG1 family.</text>
</comment>
<dbReference type="Proteomes" id="UP000006729">
    <property type="component" value="Chromosome 1"/>
</dbReference>
<dbReference type="EMBL" id="CM009290">
    <property type="protein sequence ID" value="RQO85749.1"/>
    <property type="molecule type" value="Genomic_DNA"/>
</dbReference>
<name>A0A3N7EFW2_POPTR</name>
<reference evidence="5 6" key="1">
    <citation type="journal article" date="2006" name="Science">
        <title>The genome of black cottonwood, Populus trichocarpa (Torr. &amp; Gray).</title>
        <authorList>
            <person name="Tuskan G.A."/>
            <person name="Difazio S."/>
            <person name="Jansson S."/>
            <person name="Bohlmann J."/>
            <person name="Grigoriev I."/>
            <person name="Hellsten U."/>
            <person name="Putnam N."/>
            <person name="Ralph S."/>
            <person name="Rombauts S."/>
            <person name="Salamov A."/>
            <person name="Schein J."/>
            <person name="Sterck L."/>
            <person name="Aerts A."/>
            <person name="Bhalerao R.R."/>
            <person name="Bhalerao R.P."/>
            <person name="Blaudez D."/>
            <person name="Boerjan W."/>
            <person name="Brun A."/>
            <person name="Brunner A."/>
            <person name="Busov V."/>
            <person name="Campbell M."/>
            <person name="Carlson J."/>
            <person name="Chalot M."/>
            <person name="Chapman J."/>
            <person name="Chen G.L."/>
            <person name="Cooper D."/>
            <person name="Coutinho P.M."/>
            <person name="Couturier J."/>
            <person name="Covert S."/>
            <person name="Cronk Q."/>
            <person name="Cunningham R."/>
            <person name="Davis J."/>
            <person name="Degroeve S."/>
            <person name="Dejardin A."/>
            <person name="Depamphilis C."/>
            <person name="Detter J."/>
            <person name="Dirks B."/>
            <person name="Dubchak I."/>
            <person name="Duplessis S."/>
            <person name="Ehlting J."/>
            <person name="Ellis B."/>
            <person name="Gendler K."/>
            <person name="Goodstein D."/>
            <person name="Gribskov M."/>
            <person name="Grimwood J."/>
            <person name="Groover A."/>
            <person name="Gunter L."/>
            <person name="Hamberger B."/>
            <person name="Heinze B."/>
            <person name="Helariutta Y."/>
            <person name="Henrissat B."/>
            <person name="Holligan D."/>
            <person name="Holt R."/>
            <person name="Huang W."/>
            <person name="Islam-Faridi N."/>
            <person name="Jones S."/>
            <person name="Jones-Rhoades M."/>
            <person name="Jorgensen R."/>
            <person name="Joshi C."/>
            <person name="Kangasjarvi J."/>
            <person name="Karlsson J."/>
            <person name="Kelleher C."/>
            <person name="Kirkpatrick R."/>
            <person name="Kirst M."/>
            <person name="Kohler A."/>
            <person name="Kalluri U."/>
            <person name="Larimer F."/>
            <person name="Leebens-Mack J."/>
            <person name="Leple J.C."/>
            <person name="Locascio P."/>
            <person name="Lou Y."/>
            <person name="Lucas S."/>
            <person name="Martin F."/>
            <person name="Montanini B."/>
            <person name="Napoli C."/>
            <person name="Nelson D.R."/>
            <person name="Nelson C."/>
            <person name="Nieminen K."/>
            <person name="Nilsson O."/>
            <person name="Pereda V."/>
            <person name="Peter G."/>
            <person name="Philippe R."/>
            <person name="Pilate G."/>
            <person name="Poliakov A."/>
            <person name="Razumovskaya J."/>
            <person name="Richardson P."/>
            <person name="Rinaldi C."/>
            <person name="Ritland K."/>
            <person name="Rouze P."/>
            <person name="Ryaboy D."/>
            <person name="Schmutz J."/>
            <person name="Schrader J."/>
            <person name="Segerman B."/>
            <person name="Shin H."/>
            <person name="Siddiqui A."/>
            <person name="Sterky F."/>
            <person name="Terry A."/>
            <person name="Tsai C.J."/>
            <person name="Uberbacher E."/>
            <person name="Unneberg P."/>
            <person name="Vahala J."/>
            <person name="Wall K."/>
            <person name="Wessler S."/>
            <person name="Yang G."/>
            <person name="Yin T."/>
            <person name="Douglas C."/>
            <person name="Marra M."/>
            <person name="Sandberg G."/>
            <person name="Van de Peer Y."/>
            <person name="Rokhsar D."/>
        </authorList>
    </citation>
    <scope>NUCLEOTIDE SEQUENCE [LARGE SCALE GENOMIC DNA]</scope>
    <source>
        <strain evidence="6">cv. Nisqually</strain>
    </source>
</reference>
<gene>
    <name evidence="5" type="ORF">POPTR_001G356600</name>
</gene>
<dbReference type="InParanoid" id="A0A3N7EFW2"/>
<evidence type="ECO:0000256" key="2">
    <source>
        <dbReference type="ARBA" id="ARBA00022729"/>
    </source>
</evidence>
<dbReference type="InterPro" id="IPR006969">
    <property type="entry name" value="Stig-like"/>
</dbReference>
<keyword evidence="6" id="KW-1185">Reference proteome</keyword>
<feature type="region of interest" description="Disordered" evidence="3">
    <location>
        <begin position="27"/>
        <end position="46"/>
    </location>
</feature>
<evidence type="ECO:0000313" key="5">
    <source>
        <dbReference type="EMBL" id="RQO85749.1"/>
    </source>
</evidence>
<evidence type="ECO:0000313" key="6">
    <source>
        <dbReference type="Proteomes" id="UP000006729"/>
    </source>
</evidence>
<proteinExistence type="inferred from homology"/>
<feature type="chain" id="PRO_5018115951" description="Stigma-specific Stig1 family protein" evidence="4">
    <location>
        <begin position="18"/>
        <end position="161"/>
    </location>
</feature>
<sequence length="161" mass="18323">MQLVRIIFIIAITVALSTTLTVKRIGEDEEKPPKDDQSIDTSTRLSQGLNIMHDEKELMPSKRLSRFLAAEKNPRAADHCNKDNEICQILQGKNYKCCNNKCMDLSTDKQNCGACKRKCKYTEDCCRGECVLLSLDKRHCGKCNNRCQKGEFCVYGMCNYP</sequence>
<evidence type="ECO:0000256" key="4">
    <source>
        <dbReference type="SAM" id="SignalP"/>
    </source>
</evidence>
<keyword evidence="2 4" id="KW-0732">Signal</keyword>
<organism evidence="5 6">
    <name type="scientific">Populus trichocarpa</name>
    <name type="common">Western balsam poplar</name>
    <name type="synonym">Populus balsamifera subsp. trichocarpa</name>
    <dbReference type="NCBI Taxonomy" id="3694"/>
    <lineage>
        <taxon>Eukaryota</taxon>
        <taxon>Viridiplantae</taxon>
        <taxon>Streptophyta</taxon>
        <taxon>Embryophyta</taxon>
        <taxon>Tracheophyta</taxon>
        <taxon>Spermatophyta</taxon>
        <taxon>Magnoliopsida</taxon>
        <taxon>eudicotyledons</taxon>
        <taxon>Gunneridae</taxon>
        <taxon>Pentapetalae</taxon>
        <taxon>rosids</taxon>
        <taxon>fabids</taxon>
        <taxon>Malpighiales</taxon>
        <taxon>Salicaceae</taxon>
        <taxon>Saliceae</taxon>
        <taxon>Populus</taxon>
    </lineage>
</organism>
<evidence type="ECO:0000256" key="1">
    <source>
        <dbReference type="ARBA" id="ARBA00006010"/>
    </source>
</evidence>
<dbReference type="PANTHER" id="PTHR33227:SF18">
    <property type="entry name" value="STIGMA-SPECIFIC STIG1-LIKE PROTEIN 3"/>
    <property type="match status" value="1"/>
</dbReference>
<feature type="signal peptide" evidence="4">
    <location>
        <begin position="1"/>
        <end position="17"/>
    </location>
</feature>
<dbReference type="AlphaFoldDB" id="A0A3N7EFW2"/>
<evidence type="ECO:0000256" key="3">
    <source>
        <dbReference type="SAM" id="MobiDB-lite"/>
    </source>
</evidence>
<dbReference type="PANTHER" id="PTHR33227">
    <property type="entry name" value="STIGMA-SPECIFIC STIG1-LIKE PROTEIN 3"/>
    <property type="match status" value="1"/>
</dbReference>
<protein>
    <recommendedName>
        <fullName evidence="7">Stigma-specific Stig1 family protein</fullName>
    </recommendedName>
</protein>
<accession>A0A3N7EFW2</accession>
<dbReference type="Pfam" id="PF04885">
    <property type="entry name" value="Stig1"/>
    <property type="match status" value="1"/>
</dbReference>
<evidence type="ECO:0008006" key="7">
    <source>
        <dbReference type="Google" id="ProtNLM"/>
    </source>
</evidence>